<comment type="caution">
    <text evidence="1">The sequence shown here is derived from an EMBL/GenBank/DDBJ whole genome shotgun (WGS) entry which is preliminary data.</text>
</comment>
<evidence type="ECO:0000313" key="1">
    <source>
        <dbReference type="EMBL" id="KKL66310.1"/>
    </source>
</evidence>
<sequence length="70" mass="7566">MKIDISAPEGNVFCIMGVVTDLLGQTGRKDEVKAVMARMRSGDYANACAVATEVSYGSIEFYNSRDEIIG</sequence>
<dbReference type="EMBL" id="LAZR01027249">
    <property type="protein sequence ID" value="KKL66310.1"/>
    <property type="molecule type" value="Genomic_DNA"/>
</dbReference>
<dbReference type="AlphaFoldDB" id="A0A0F9G9R5"/>
<accession>A0A0F9G9R5</accession>
<proteinExistence type="predicted"/>
<protein>
    <submittedName>
        <fullName evidence="1">Uncharacterized protein</fullName>
    </submittedName>
</protein>
<organism evidence="1">
    <name type="scientific">marine sediment metagenome</name>
    <dbReference type="NCBI Taxonomy" id="412755"/>
    <lineage>
        <taxon>unclassified sequences</taxon>
        <taxon>metagenomes</taxon>
        <taxon>ecological metagenomes</taxon>
    </lineage>
</organism>
<name>A0A0F9G9R5_9ZZZZ</name>
<gene>
    <name evidence="1" type="ORF">LCGC14_2146300</name>
</gene>
<reference evidence="1" key="1">
    <citation type="journal article" date="2015" name="Nature">
        <title>Complex archaea that bridge the gap between prokaryotes and eukaryotes.</title>
        <authorList>
            <person name="Spang A."/>
            <person name="Saw J.H."/>
            <person name="Jorgensen S.L."/>
            <person name="Zaremba-Niedzwiedzka K."/>
            <person name="Martijn J."/>
            <person name="Lind A.E."/>
            <person name="van Eijk R."/>
            <person name="Schleper C."/>
            <person name="Guy L."/>
            <person name="Ettema T.J."/>
        </authorList>
    </citation>
    <scope>NUCLEOTIDE SEQUENCE</scope>
</reference>